<evidence type="ECO:0000256" key="11">
    <source>
        <dbReference type="SAM" id="MobiDB-lite"/>
    </source>
</evidence>
<protein>
    <submittedName>
        <fullName evidence="13">ATP-dependent Clp protease ATP-binding subunit ClpC</fullName>
    </submittedName>
</protein>
<dbReference type="PROSITE" id="PS00870">
    <property type="entry name" value="CLPAB_1"/>
    <property type="match status" value="1"/>
</dbReference>
<evidence type="ECO:0000256" key="3">
    <source>
        <dbReference type="ARBA" id="ARBA00022741"/>
    </source>
</evidence>
<keyword evidence="13" id="KW-0645">Protease</keyword>
<dbReference type="GO" id="GO:0008233">
    <property type="term" value="F:peptidase activity"/>
    <property type="evidence" value="ECO:0007669"/>
    <property type="project" value="UniProtKB-KW"/>
</dbReference>
<keyword evidence="7 10" id="KW-0143">Chaperone</keyword>
<dbReference type="GO" id="GO:0034605">
    <property type="term" value="P:cellular response to heat"/>
    <property type="evidence" value="ECO:0007669"/>
    <property type="project" value="TreeGrafter"/>
</dbReference>
<dbReference type="PROSITE" id="PS51903">
    <property type="entry name" value="CLP_R"/>
    <property type="match status" value="1"/>
</dbReference>
<dbReference type="PRINTS" id="PR00300">
    <property type="entry name" value="CLPPROTEASEA"/>
</dbReference>
<dbReference type="FunFam" id="3.40.50.300:FF:000010">
    <property type="entry name" value="Chaperone clpB 1, putative"/>
    <property type="match status" value="1"/>
</dbReference>
<evidence type="ECO:0000256" key="8">
    <source>
        <dbReference type="ARBA" id="ARBA00026057"/>
    </source>
</evidence>
<proteinExistence type="inferred from homology"/>
<dbReference type="InterPro" id="IPR050130">
    <property type="entry name" value="ClpA_ClpB"/>
</dbReference>
<dbReference type="GO" id="GO:0005524">
    <property type="term" value="F:ATP binding"/>
    <property type="evidence" value="ECO:0007669"/>
    <property type="project" value="UniProtKB-KW"/>
</dbReference>
<dbReference type="InterPro" id="IPR018368">
    <property type="entry name" value="ClpA/B_CS1"/>
</dbReference>
<dbReference type="Pfam" id="PF07724">
    <property type="entry name" value="AAA_2"/>
    <property type="match status" value="1"/>
</dbReference>
<dbReference type="PANTHER" id="PTHR11638:SF18">
    <property type="entry name" value="HEAT SHOCK PROTEIN 104"/>
    <property type="match status" value="1"/>
</dbReference>
<dbReference type="InterPro" id="IPR027417">
    <property type="entry name" value="P-loop_NTPase"/>
</dbReference>
<keyword evidence="14" id="KW-1185">Reference proteome</keyword>
<comment type="similarity">
    <text evidence="1 10">Belongs to the ClpA/ClpB family.</text>
</comment>
<comment type="subunit">
    <text evidence="8">Homohexamer. The oligomerization is ATP-dependent.</text>
</comment>
<dbReference type="Gene3D" id="1.10.1780.10">
    <property type="entry name" value="Clp, N-terminal domain"/>
    <property type="match status" value="1"/>
</dbReference>
<evidence type="ECO:0000256" key="9">
    <source>
        <dbReference type="PROSITE-ProRule" id="PRU01251"/>
    </source>
</evidence>
<dbReference type="SUPFAM" id="SSF52540">
    <property type="entry name" value="P-loop containing nucleoside triphosphate hydrolases"/>
    <property type="match status" value="2"/>
</dbReference>
<evidence type="ECO:0000256" key="1">
    <source>
        <dbReference type="ARBA" id="ARBA00008675"/>
    </source>
</evidence>
<dbReference type="InterPro" id="IPR001270">
    <property type="entry name" value="ClpA/B"/>
</dbReference>
<dbReference type="RefSeq" id="WP_259314595.1">
    <property type="nucleotide sequence ID" value="NZ_CP087164.1"/>
</dbReference>
<dbReference type="GO" id="GO:0006508">
    <property type="term" value="P:proteolysis"/>
    <property type="evidence" value="ECO:0007669"/>
    <property type="project" value="UniProtKB-KW"/>
</dbReference>
<feature type="domain" description="Clp R" evidence="12">
    <location>
        <begin position="57"/>
        <end position="198"/>
    </location>
</feature>
<dbReference type="Pfam" id="PF02861">
    <property type="entry name" value="Clp_N"/>
    <property type="match status" value="1"/>
</dbReference>
<reference evidence="13" key="1">
    <citation type="journal article" date="2022" name="Int. J. Syst. Evol. Microbiol.">
        <title>Pseudomonas aegrilactucae sp. nov. and Pseudomonas morbosilactucae sp. nov., pathogens causing bacterial rot of lettuce in Japan.</title>
        <authorList>
            <person name="Sawada H."/>
            <person name="Fujikawa T."/>
            <person name="Satou M."/>
        </authorList>
    </citation>
    <scope>NUCLEOTIDE SEQUENCE</scope>
    <source>
        <strain evidence="13">0166_1</strain>
    </source>
</reference>
<feature type="region of interest" description="Disordered" evidence="11">
    <location>
        <begin position="493"/>
        <end position="512"/>
    </location>
</feature>
<dbReference type="GO" id="GO:0016887">
    <property type="term" value="F:ATP hydrolysis activity"/>
    <property type="evidence" value="ECO:0007669"/>
    <property type="project" value="InterPro"/>
</dbReference>
<dbReference type="SMART" id="SM00382">
    <property type="entry name" value="AAA"/>
    <property type="match status" value="2"/>
</dbReference>
<feature type="compositionally biased region" description="Basic and acidic residues" evidence="11">
    <location>
        <begin position="497"/>
        <end position="512"/>
    </location>
</feature>
<dbReference type="InterPro" id="IPR041546">
    <property type="entry name" value="ClpA/ClpB_AAA_lid"/>
</dbReference>
<sequence length="859" mass="95401">MATNDPLGDFRRRRGSLFDEFFSEFVDRPFGIEGATRPTGTRTSAPAARRPVEQVDITQFFSDATRELLQRAAQLALDWGSLDLDTEHLLWAAMQDDLVAQIVRHADGDPAAIAAQIEDEAERGGRTDVAPSLSPAAKAALLRAYDEMRELNSSYLGPEHVLLALARDTESDAGRLLARFGLSHTALRAAVIRGVTRTDEGGRPASQTKTLDEYSRDLTQAARQGKLDPVIGRADEIEETIEILSRRTKNNPVLIGDPGVGKTAIAEGIAQRIVNDEVPETLAGKRLVVLDLAGMVAGTKYRGEFEDRLKSVIDEVTDHGDDLILFIDELHTVVGAGAAEGSMDASNMLKPALARGDLRVIGATTIDEYRRNIEKDAALERRFQPVLIDEPSVEETIEILNGLRDRYEAYHRVRISPEALVAAAELSDRYITNRFLPDKAIDLIDQAAARVRLRAKTKPADRRALEEDIARNERERDQAVAAEDYERANTLKTQIEGQREELDESRSGGHERAAEVLADDIAEVVSRRTGIPVSQLTQEERERLLGLEAQIHERIVGQDEAVEAVARAVRRARAGLGDPNRPVGSFLFLGPTGVGKTELARALAETLFGDQDAMVRFDMSEFQERHTVSRLVGAPPGYIGYEDAGQLTETVRRRPYSVLLLDEIEKAHADVFNILLQLLDDGRLTDGQGRTVDFRHTIVIMTSNLGADRIQAHARRNESFEELKDELMDVLRQSFRPELLNRIDEIIVFRSLDRDQLAQITRLLLDRVARRMHAQGVELEVSDEAVQYLANAGFDPQYGARPLRRAIQRLLEDELSERLLAGEIEPGQRVRVDLLDGRLNAETAPAAEAVREATETGRT</sequence>
<organism evidence="13 14">
    <name type="scientific">Capillimicrobium parvum</name>
    <dbReference type="NCBI Taxonomy" id="2884022"/>
    <lineage>
        <taxon>Bacteria</taxon>
        <taxon>Bacillati</taxon>
        <taxon>Actinomycetota</taxon>
        <taxon>Thermoleophilia</taxon>
        <taxon>Solirubrobacterales</taxon>
        <taxon>Capillimicrobiaceae</taxon>
        <taxon>Capillimicrobium</taxon>
    </lineage>
</organism>
<keyword evidence="5" id="KW-0346">Stress response</keyword>
<evidence type="ECO:0000313" key="13">
    <source>
        <dbReference type="EMBL" id="UGS34929.1"/>
    </source>
</evidence>
<keyword evidence="4 10" id="KW-0067">ATP-binding</keyword>
<dbReference type="InterPro" id="IPR028299">
    <property type="entry name" value="ClpA/B_CS2"/>
</dbReference>
<keyword evidence="13" id="KW-0378">Hydrolase</keyword>
<keyword evidence="6" id="KW-0175">Coiled coil</keyword>
<dbReference type="InterPro" id="IPR004176">
    <property type="entry name" value="Clp_R_N"/>
</dbReference>
<evidence type="ECO:0000256" key="4">
    <source>
        <dbReference type="ARBA" id="ARBA00022840"/>
    </source>
</evidence>
<dbReference type="EMBL" id="CP087164">
    <property type="protein sequence ID" value="UGS34929.1"/>
    <property type="molecule type" value="Genomic_DNA"/>
</dbReference>
<dbReference type="Pfam" id="PF17871">
    <property type="entry name" value="AAA_lid_9"/>
    <property type="match status" value="1"/>
</dbReference>
<evidence type="ECO:0000256" key="2">
    <source>
        <dbReference type="ARBA" id="ARBA00022737"/>
    </source>
</evidence>
<evidence type="ECO:0000256" key="6">
    <source>
        <dbReference type="ARBA" id="ARBA00023054"/>
    </source>
</evidence>
<dbReference type="Gene3D" id="3.40.50.300">
    <property type="entry name" value="P-loop containing nucleotide triphosphate hydrolases"/>
    <property type="match status" value="2"/>
</dbReference>
<evidence type="ECO:0000313" key="14">
    <source>
        <dbReference type="Proteomes" id="UP001162834"/>
    </source>
</evidence>
<dbReference type="InterPro" id="IPR019489">
    <property type="entry name" value="Clp_ATPase_C"/>
</dbReference>
<dbReference type="Pfam" id="PF00004">
    <property type="entry name" value="AAA"/>
    <property type="match status" value="1"/>
</dbReference>
<dbReference type="GO" id="GO:0005737">
    <property type="term" value="C:cytoplasm"/>
    <property type="evidence" value="ECO:0007669"/>
    <property type="project" value="TreeGrafter"/>
</dbReference>
<keyword evidence="3 10" id="KW-0547">Nucleotide-binding</keyword>
<accession>A0A9E6XUY3</accession>
<dbReference type="PROSITE" id="PS00871">
    <property type="entry name" value="CLPAB_2"/>
    <property type="match status" value="1"/>
</dbReference>
<dbReference type="KEGG" id="sbae:DSM104329_01311"/>
<dbReference type="Gene3D" id="1.10.8.60">
    <property type="match status" value="2"/>
</dbReference>
<gene>
    <name evidence="13" type="primary">clpC_1</name>
    <name evidence="13" type="ORF">DSM104329_01311</name>
</gene>
<dbReference type="Pfam" id="PF10431">
    <property type="entry name" value="ClpB_D2-small"/>
    <property type="match status" value="1"/>
</dbReference>
<evidence type="ECO:0000259" key="12">
    <source>
        <dbReference type="PROSITE" id="PS51903"/>
    </source>
</evidence>
<keyword evidence="2 9" id="KW-0677">Repeat</keyword>
<dbReference type="Proteomes" id="UP001162834">
    <property type="component" value="Chromosome"/>
</dbReference>
<dbReference type="CDD" id="cd19499">
    <property type="entry name" value="RecA-like_ClpB_Hsp104-like"/>
    <property type="match status" value="1"/>
</dbReference>
<dbReference type="FunFam" id="3.40.50.300:FF:000025">
    <property type="entry name" value="ATP-dependent Clp protease subunit"/>
    <property type="match status" value="1"/>
</dbReference>
<evidence type="ECO:0000256" key="7">
    <source>
        <dbReference type="ARBA" id="ARBA00023186"/>
    </source>
</evidence>
<dbReference type="FunFam" id="1.10.8.60:FF:000017">
    <property type="entry name" value="ATP-dependent chaperone ClpB"/>
    <property type="match status" value="1"/>
</dbReference>
<dbReference type="InterPro" id="IPR003593">
    <property type="entry name" value="AAA+_ATPase"/>
</dbReference>
<name>A0A9E6XUY3_9ACTN</name>
<evidence type="ECO:0000256" key="5">
    <source>
        <dbReference type="ARBA" id="ARBA00023016"/>
    </source>
</evidence>
<dbReference type="SMART" id="SM01086">
    <property type="entry name" value="ClpB_D2-small"/>
    <property type="match status" value="1"/>
</dbReference>
<evidence type="ECO:0000256" key="10">
    <source>
        <dbReference type="RuleBase" id="RU004432"/>
    </source>
</evidence>
<dbReference type="SUPFAM" id="SSF81923">
    <property type="entry name" value="Double Clp-N motif"/>
    <property type="match status" value="1"/>
</dbReference>
<dbReference type="AlphaFoldDB" id="A0A9E6XUY3"/>
<dbReference type="PANTHER" id="PTHR11638">
    <property type="entry name" value="ATP-DEPENDENT CLP PROTEASE"/>
    <property type="match status" value="1"/>
</dbReference>
<dbReference type="Gene3D" id="4.10.860.10">
    <property type="entry name" value="UVR domain"/>
    <property type="match status" value="1"/>
</dbReference>
<dbReference type="CDD" id="cd00009">
    <property type="entry name" value="AAA"/>
    <property type="match status" value="1"/>
</dbReference>
<dbReference type="InterPro" id="IPR003959">
    <property type="entry name" value="ATPase_AAA_core"/>
</dbReference>
<dbReference type="InterPro" id="IPR036628">
    <property type="entry name" value="Clp_N_dom_sf"/>
</dbReference>